<gene>
    <name evidence="3" type="ORF">NY667_21100</name>
</gene>
<evidence type="ECO:0000313" key="4">
    <source>
        <dbReference type="Proteomes" id="UP001140230"/>
    </source>
</evidence>
<dbReference type="AlphaFoldDB" id="A0A9X4BVC1"/>
<feature type="transmembrane region" description="Helical" evidence="1">
    <location>
        <begin position="75"/>
        <end position="98"/>
    </location>
</feature>
<keyword evidence="1" id="KW-0812">Transmembrane</keyword>
<keyword evidence="2" id="KW-0732">Signal</keyword>
<evidence type="ECO:0000313" key="3">
    <source>
        <dbReference type="EMBL" id="MDC8640237.1"/>
    </source>
</evidence>
<reference evidence="3" key="2">
    <citation type="submission" date="2022-08" db="EMBL/GenBank/DDBJ databases">
        <authorList>
            <person name="Iruegas-Bocardo F."/>
            <person name="Weisberg A.J."/>
            <person name="Riutta E.R."/>
            <person name="Kilday K."/>
            <person name="Bonkowski J.C."/>
            <person name="Creswell T."/>
            <person name="Daughtrey M.L."/>
            <person name="Rane K."/>
            <person name="Grunwald N.J."/>
            <person name="Chang J.H."/>
            <person name="Putnam M.L."/>
        </authorList>
    </citation>
    <scope>NUCLEOTIDE SEQUENCE</scope>
    <source>
        <strain evidence="3">22-338</strain>
    </source>
</reference>
<sequence>MKLRNTRTLQLLTLAFFLLPAAAYASGTGMPWEDWLDRILNSITGPVAKAIGVISIVVCGLAMANSQGGTGMKQLMMVLLGLSIAFTASTFFLSFLGFGGGAVF</sequence>
<organism evidence="3 4">
    <name type="scientific">Xanthomonas hortorum pv. hederae</name>
    <dbReference type="NCBI Taxonomy" id="453603"/>
    <lineage>
        <taxon>Bacteria</taxon>
        <taxon>Pseudomonadati</taxon>
        <taxon>Pseudomonadota</taxon>
        <taxon>Gammaproteobacteria</taxon>
        <taxon>Lysobacterales</taxon>
        <taxon>Lysobacteraceae</taxon>
        <taxon>Xanthomonas</taxon>
    </lineage>
</organism>
<feature type="transmembrane region" description="Helical" evidence="1">
    <location>
        <begin position="43"/>
        <end position="63"/>
    </location>
</feature>
<protein>
    <submittedName>
        <fullName evidence="3">TrbC/VirB2 family protein</fullName>
    </submittedName>
</protein>
<proteinExistence type="predicted"/>
<dbReference type="Pfam" id="PF04956">
    <property type="entry name" value="TrbC"/>
    <property type="match status" value="1"/>
</dbReference>
<dbReference type="EMBL" id="JANWTP010000106">
    <property type="protein sequence ID" value="MDC8640237.1"/>
    <property type="molecule type" value="Genomic_DNA"/>
</dbReference>
<dbReference type="Proteomes" id="UP001140230">
    <property type="component" value="Unassembled WGS sequence"/>
</dbReference>
<evidence type="ECO:0000256" key="2">
    <source>
        <dbReference type="SAM" id="SignalP"/>
    </source>
</evidence>
<keyword evidence="1" id="KW-1133">Transmembrane helix</keyword>
<reference evidence="3" key="1">
    <citation type="journal article" date="2022" name="Phytopathology">
        <title>Whole genome sequencing-based tracing of a 2022 introduction and outbreak of Xanthomonas hortorum pv. pelargonii.</title>
        <authorList>
            <person name="Iruegas Bocardo F."/>
            <person name="Weisberg A.J."/>
            <person name="Riutta E.R."/>
            <person name="Kilday K.B."/>
            <person name="Bonkowski J.C."/>
            <person name="Creswell T.C."/>
            <person name="Daughtrey M."/>
            <person name="Rane K.K."/>
            <person name="Grunwald N.J."/>
            <person name="Chang J.H."/>
            <person name="Putnam M."/>
        </authorList>
    </citation>
    <scope>NUCLEOTIDE SEQUENCE</scope>
    <source>
        <strain evidence="3">22-338</strain>
    </source>
</reference>
<evidence type="ECO:0000256" key="1">
    <source>
        <dbReference type="SAM" id="Phobius"/>
    </source>
</evidence>
<comment type="caution">
    <text evidence="3">The sequence shown here is derived from an EMBL/GenBank/DDBJ whole genome shotgun (WGS) entry which is preliminary data.</text>
</comment>
<feature type="signal peptide" evidence="2">
    <location>
        <begin position="1"/>
        <end position="25"/>
    </location>
</feature>
<feature type="chain" id="PRO_5040844508" evidence="2">
    <location>
        <begin position="26"/>
        <end position="104"/>
    </location>
</feature>
<keyword evidence="1" id="KW-0472">Membrane</keyword>
<name>A0A9X4BVC1_9XANT</name>
<dbReference type="InterPro" id="IPR007039">
    <property type="entry name" value="TrbC/VirB2"/>
</dbReference>
<accession>A0A9X4BVC1</accession>